<proteinExistence type="predicted"/>
<evidence type="ECO:0000313" key="2">
    <source>
        <dbReference type="EMBL" id="RDX61600.1"/>
    </source>
</evidence>
<dbReference type="OrthoDB" id="1436852at2759"/>
<keyword evidence="3" id="KW-1185">Reference proteome</keyword>
<reference evidence="2" key="1">
    <citation type="submission" date="2018-05" db="EMBL/GenBank/DDBJ databases">
        <title>Draft genome of Mucuna pruriens seed.</title>
        <authorList>
            <person name="Nnadi N.E."/>
            <person name="Vos R."/>
            <person name="Hasami M.H."/>
            <person name="Devisetty U.K."/>
            <person name="Aguiy J.C."/>
        </authorList>
    </citation>
    <scope>NUCLEOTIDE SEQUENCE [LARGE SCALE GENOMIC DNA]</scope>
    <source>
        <strain evidence="2">JCA_2017</strain>
    </source>
</reference>
<name>A0A371E6E7_MUCPR</name>
<sequence>MRYLHMVNNVHLEDNKARRKLPLITFTNQNFVGPNPKQNDPMVIMVEVVNFVVKKSSYTCRPFKQQQIRITEIQPHHEQLQKQKHPDNIRPIPHVGHRHLIQHPDWQTDTQHPGFHSLHAIVFRPPNHDHVGRLANGSTMLHRQPESRHQSIKEENR</sequence>
<dbReference type="Proteomes" id="UP000257109">
    <property type="component" value="Unassembled WGS sequence"/>
</dbReference>
<dbReference type="AlphaFoldDB" id="A0A371E6E7"/>
<feature type="compositionally biased region" description="Basic and acidic residues" evidence="1">
    <location>
        <begin position="143"/>
        <end position="157"/>
    </location>
</feature>
<protein>
    <submittedName>
        <fullName evidence="2">Uncharacterized protein</fullName>
    </submittedName>
</protein>
<dbReference type="EMBL" id="QJKJ01016037">
    <property type="protein sequence ID" value="RDX61600.1"/>
    <property type="molecule type" value="Genomic_DNA"/>
</dbReference>
<evidence type="ECO:0000313" key="3">
    <source>
        <dbReference type="Proteomes" id="UP000257109"/>
    </source>
</evidence>
<organism evidence="2 3">
    <name type="scientific">Mucuna pruriens</name>
    <name type="common">Velvet bean</name>
    <name type="synonym">Dolichos pruriens</name>
    <dbReference type="NCBI Taxonomy" id="157652"/>
    <lineage>
        <taxon>Eukaryota</taxon>
        <taxon>Viridiplantae</taxon>
        <taxon>Streptophyta</taxon>
        <taxon>Embryophyta</taxon>
        <taxon>Tracheophyta</taxon>
        <taxon>Spermatophyta</taxon>
        <taxon>Magnoliopsida</taxon>
        <taxon>eudicotyledons</taxon>
        <taxon>Gunneridae</taxon>
        <taxon>Pentapetalae</taxon>
        <taxon>rosids</taxon>
        <taxon>fabids</taxon>
        <taxon>Fabales</taxon>
        <taxon>Fabaceae</taxon>
        <taxon>Papilionoideae</taxon>
        <taxon>50 kb inversion clade</taxon>
        <taxon>NPAAA clade</taxon>
        <taxon>indigoferoid/millettioid clade</taxon>
        <taxon>Phaseoleae</taxon>
        <taxon>Mucuna</taxon>
    </lineage>
</organism>
<comment type="caution">
    <text evidence="2">The sequence shown here is derived from an EMBL/GenBank/DDBJ whole genome shotgun (WGS) entry which is preliminary data.</text>
</comment>
<feature type="non-terminal residue" evidence="2">
    <location>
        <position position="1"/>
    </location>
</feature>
<gene>
    <name evidence="2" type="ORF">CR513_60153</name>
</gene>
<accession>A0A371E6E7</accession>
<feature type="region of interest" description="Disordered" evidence="1">
    <location>
        <begin position="129"/>
        <end position="157"/>
    </location>
</feature>
<evidence type="ECO:0000256" key="1">
    <source>
        <dbReference type="SAM" id="MobiDB-lite"/>
    </source>
</evidence>